<dbReference type="InterPro" id="IPR042201">
    <property type="entry name" value="FH2_Formin_sf"/>
</dbReference>
<dbReference type="PROSITE" id="PS51231">
    <property type="entry name" value="DAD"/>
    <property type="match status" value="1"/>
</dbReference>
<dbReference type="InterPro" id="IPR044933">
    <property type="entry name" value="DIA_GBD_sf"/>
</dbReference>
<keyword evidence="3" id="KW-0963">Cytoplasm</keyword>
<feature type="compositionally biased region" description="Polar residues" evidence="6">
    <location>
        <begin position="1"/>
        <end position="11"/>
    </location>
</feature>
<dbReference type="InterPro" id="IPR010472">
    <property type="entry name" value="FH3_dom"/>
</dbReference>
<evidence type="ECO:0000259" key="9">
    <source>
        <dbReference type="PROSITE" id="PS51444"/>
    </source>
</evidence>
<dbReference type="InterPro" id="IPR010465">
    <property type="entry name" value="Drf_DAD"/>
</dbReference>
<dbReference type="GO" id="GO:0005737">
    <property type="term" value="C:cytoplasm"/>
    <property type="evidence" value="ECO:0007669"/>
    <property type="project" value="UniProtKB-SubCell"/>
</dbReference>
<feature type="region of interest" description="Disordered" evidence="6">
    <location>
        <begin position="1011"/>
        <end position="1051"/>
    </location>
</feature>
<feature type="region of interest" description="Disordered" evidence="6">
    <location>
        <begin position="524"/>
        <end position="551"/>
    </location>
</feature>
<dbReference type="SUPFAM" id="SSF48371">
    <property type="entry name" value="ARM repeat"/>
    <property type="match status" value="1"/>
</dbReference>
<evidence type="ECO:0000256" key="2">
    <source>
        <dbReference type="ARBA" id="ARBA00008214"/>
    </source>
</evidence>
<dbReference type="Gene3D" id="1.20.58.2220">
    <property type="entry name" value="Formin, FH2 domain"/>
    <property type="match status" value="1"/>
</dbReference>
<comment type="subcellular location">
    <subcellularLocation>
        <location evidence="1">Cytoplasm</location>
    </subcellularLocation>
</comment>
<evidence type="ECO:0000259" key="7">
    <source>
        <dbReference type="PROSITE" id="PS51231"/>
    </source>
</evidence>
<dbReference type="Pfam" id="PF06371">
    <property type="entry name" value="Drf_GBD"/>
    <property type="match status" value="1"/>
</dbReference>
<dbReference type="Pfam" id="PF06367">
    <property type="entry name" value="Drf_FH3"/>
    <property type="match status" value="1"/>
</dbReference>
<feature type="compositionally biased region" description="Basic and acidic residues" evidence="6">
    <location>
        <begin position="955"/>
        <end position="980"/>
    </location>
</feature>
<dbReference type="Pfam" id="PF06345">
    <property type="entry name" value="Drf_DAD"/>
    <property type="match status" value="1"/>
</dbReference>
<evidence type="ECO:0000256" key="5">
    <source>
        <dbReference type="SAM" id="Coils"/>
    </source>
</evidence>
<evidence type="ECO:0000313" key="10">
    <source>
        <dbReference type="Ensembl" id="ENSPNYP00000002796.1"/>
    </source>
</evidence>
<dbReference type="SUPFAM" id="SSF101447">
    <property type="entry name" value="Formin homology 2 domain (FH2 domain)"/>
    <property type="match status" value="1"/>
</dbReference>
<accession>A0A3B4F0N9</accession>
<dbReference type="SMART" id="SM00498">
    <property type="entry name" value="FH2"/>
    <property type="match status" value="1"/>
</dbReference>
<dbReference type="GO" id="GO:0003779">
    <property type="term" value="F:actin binding"/>
    <property type="evidence" value="ECO:0007669"/>
    <property type="project" value="InterPro"/>
</dbReference>
<dbReference type="InterPro" id="IPR014767">
    <property type="entry name" value="DAD_dom"/>
</dbReference>
<dbReference type="Gene3D" id="1.10.238.150">
    <property type="entry name" value="Formin, FH3 diaphanous domain"/>
    <property type="match status" value="1"/>
</dbReference>
<comment type="similarity">
    <text evidence="2">Belongs to the formin homology family. Diaphanous subfamily.</text>
</comment>
<evidence type="ECO:0000256" key="3">
    <source>
        <dbReference type="ARBA" id="ARBA00022490"/>
    </source>
</evidence>
<proteinExistence type="inferred from homology"/>
<feature type="domain" description="DAD" evidence="7">
    <location>
        <begin position="996"/>
        <end position="1026"/>
    </location>
</feature>
<dbReference type="Gene3D" id="1.20.58.630">
    <property type="match status" value="1"/>
</dbReference>
<dbReference type="FunFam" id="1.20.58.630:FF:000001">
    <property type="entry name" value="Diaphanous related formin 1"/>
    <property type="match status" value="1"/>
</dbReference>
<dbReference type="GeneTree" id="ENSGT00940000157767"/>
<sequence>MESYSQRFESTTGRDSKSQKKKGSTSSYTDDGDRKPKFLDRFASIRIPGSKKERPPLTQSKHNANDWSSSSSSTSHHFEELSSKINSEKEILALFEKMMEDMNLNEDKKTPLREKDLNTKKEMVIQYISTASKTGSLRSSHQISPQEFLSELKSGVMDERLFSCLDSLRVSLTSNPVSWVQNFGHEGLGLLLDILERLLFKKHQEKIDKKNQHKVIQCLKAFMNNKYGLDRILGEEKSLALLARAIDPNQSAMMTDVVKLLSAICIVGEENILEKVLEAITTAGEWRGIERFSPIVQGLRDRSVQLQVACMQLINALVTSPDELDFRLHIRNEFMRCGLKEILPQLLVIRNEALDIQLKVFEEHKEEDMMEFSHRLEDIKSDIVQSMVKDSSAEPYFLSILQHLVLIRNDHLIRPQYFKIIEECVSQIVLHRSGTDPDFSYRKRLDVDFSHLLEVCVDKSRIDEYEQQASELAQKFDEEFLSRQEAQAQLVKCEEKITELQAELQAFRSQVLLYISSLGPVPPPPPPPPPLPGCPAPPPPPGMPPPFGAPPPPPLGFGGGLGSPTHRTLPYGLRPKKEFKPETSMKRLNWSKIRPQEMSEGCFWVRVDEDQYAKPDLLNRVALTFGSQRTAKKEEEDTEDKKSIKKRIKELKVLDPKIAQNLSIFLGSFRIPYQEIRRMIVEVDEEQLSEPMIQNLVKHLPEQEQLNALATYKNEYSNLSEPEQFGVVMSSVKRLRPRLSHILFRLQFEEHVNNLRPDILAVNAACDEVRKSRSFGRLLELVLLLGNYMNAGSRNAQSYGFDLSSLCKLKDTKSADQKTTLLHFLAQVCEDEFPDVVKFLDDLEHVDRASRVSAENLEKSLRQMERQLLQLERDLETFSSSDDPNDMFLTKMAISFTLAREQYDKLVIMHGNMETLYQNLLEYFAIDPKKTSVEELFTDLSNFRSMFTQALKENFRQRETEEKQRRARAAKEKAEREKRERQQKKRRLLEVNAENDETGVMDSLLEALQSGAAFRDRRKRAPRPRDNHHQTISPSSFRQVLRPVNYGKNTR</sequence>
<dbReference type="GO" id="GO:0031267">
    <property type="term" value="F:small GTPase binding"/>
    <property type="evidence" value="ECO:0007669"/>
    <property type="project" value="InterPro"/>
</dbReference>
<feature type="compositionally biased region" description="Basic and acidic residues" evidence="6">
    <location>
        <begin position="31"/>
        <end position="40"/>
    </location>
</feature>
<dbReference type="Ensembl" id="ENSPNYT00000002869.1">
    <property type="protein sequence ID" value="ENSPNYP00000002796.1"/>
    <property type="gene ID" value="ENSPNYG00000001606.1"/>
</dbReference>
<evidence type="ECO:0000256" key="6">
    <source>
        <dbReference type="SAM" id="MobiDB-lite"/>
    </source>
</evidence>
<feature type="region of interest" description="Disordered" evidence="6">
    <location>
        <begin position="1"/>
        <end position="82"/>
    </location>
</feature>
<feature type="domain" description="GBD/FH3" evidence="8">
    <location>
        <begin position="83"/>
        <end position="436"/>
    </location>
</feature>
<evidence type="ECO:0000259" key="8">
    <source>
        <dbReference type="PROSITE" id="PS51232"/>
    </source>
</evidence>
<protein>
    <submittedName>
        <fullName evidence="10">Diaphanous related formin 3</fullName>
    </submittedName>
</protein>
<dbReference type="Pfam" id="PF02181">
    <property type="entry name" value="FH2"/>
    <property type="match status" value="1"/>
</dbReference>
<keyword evidence="4 5" id="KW-0175">Coiled coil</keyword>
<dbReference type="STRING" id="303518.ENSPNYP00000002796"/>
<evidence type="ECO:0000256" key="4">
    <source>
        <dbReference type="ARBA" id="ARBA00023054"/>
    </source>
</evidence>
<dbReference type="InterPro" id="IPR010473">
    <property type="entry name" value="GTPase-bd"/>
</dbReference>
<dbReference type="InterPro" id="IPR015425">
    <property type="entry name" value="FH2_Formin"/>
</dbReference>
<evidence type="ECO:0000256" key="1">
    <source>
        <dbReference type="ARBA" id="ARBA00004496"/>
    </source>
</evidence>
<dbReference type="PANTHER" id="PTHR45691">
    <property type="entry name" value="PROTEIN DIAPHANOUS"/>
    <property type="match status" value="1"/>
</dbReference>
<dbReference type="PROSITE" id="PS51444">
    <property type="entry name" value="FH2"/>
    <property type="match status" value="1"/>
</dbReference>
<dbReference type="InterPro" id="IPR016024">
    <property type="entry name" value="ARM-type_fold"/>
</dbReference>
<dbReference type="SMART" id="SM01139">
    <property type="entry name" value="Drf_FH3"/>
    <property type="match status" value="1"/>
</dbReference>
<dbReference type="PROSITE" id="PS51232">
    <property type="entry name" value="GBD_FH3"/>
    <property type="match status" value="1"/>
</dbReference>
<feature type="coiled-coil region" evidence="5">
    <location>
        <begin position="854"/>
        <end position="881"/>
    </location>
</feature>
<dbReference type="GO" id="GO:0030041">
    <property type="term" value="P:actin filament polymerization"/>
    <property type="evidence" value="ECO:0007669"/>
    <property type="project" value="TreeGrafter"/>
</dbReference>
<feature type="domain" description="FH2" evidence="9">
    <location>
        <begin position="575"/>
        <end position="973"/>
    </location>
</feature>
<dbReference type="GO" id="GO:0005884">
    <property type="term" value="C:actin filament"/>
    <property type="evidence" value="ECO:0007669"/>
    <property type="project" value="TreeGrafter"/>
</dbReference>
<dbReference type="InterPro" id="IPR051412">
    <property type="entry name" value="Formin_Homology_Diaphanous_sf"/>
</dbReference>
<organism evidence="10">
    <name type="scientific">Pundamilia nyererei</name>
    <dbReference type="NCBI Taxonomy" id="303518"/>
    <lineage>
        <taxon>Eukaryota</taxon>
        <taxon>Metazoa</taxon>
        <taxon>Chordata</taxon>
        <taxon>Craniata</taxon>
        <taxon>Vertebrata</taxon>
        <taxon>Euteleostomi</taxon>
        <taxon>Actinopterygii</taxon>
        <taxon>Neopterygii</taxon>
        <taxon>Teleostei</taxon>
        <taxon>Neoteleostei</taxon>
        <taxon>Acanthomorphata</taxon>
        <taxon>Ovalentaria</taxon>
        <taxon>Cichlomorphae</taxon>
        <taxon>Cichliformes</taxon>
        <taxon>Cichlidae</taxon>
        <taxon>African cichlids</taxon>
        <taxon>Pseudocrenilabrinae</taxon>
        <taxon>Haplochromini</taxon>
        <taxon>Pundamilia</taxon>
    </lineage>
</organism>
<dbReference type="Gene3D" id="6.10.30.30">
    <property type="match status" value="1"/>
</dbReference>
<dbReference type="PANTHER" id="PTHR45691:SF9">
    <property type="entry name" value="PROTEIN DIAPHANOUS HOMOLOG 3"/>
    <property type="match status" value="1"/>
</dbReference>
<name>A0A3B4F0N9_9CICH</name>
<dbReference type="Gene3D" id="1.25.10.10">
    <property type="entry name" value="Leucine-rich Repeat Variant"/>
    <property type="match status" value="1"/>
</dbReference>
<feature type="coiled-coil region" evidence="5">
    <location>
        <begin position="483"/>
        <end position="510"/>
    </location>
</feature>
<feature type="compositionally biased region" description="Polar residues" evidence="6">
    <location>
        <begin position="57"/>
        <end position="67"/>
    </location>
</feature>
<reference evidence="10" key="1">
    <citation type="submission" date="2023-09" db="UniProtKB">
        <authorList>
            <consortium name="Ensembl"/>
        </authorList>
    </citation>
    <scope>IDENTIFICATION</scope>
</reference>
<dbReference type="Gene3D" id="1.10.20.40">
    <property type="entry name" value="Formin, diaphanous GTPase-binding domain"/>
    <property type="match status" value="1"/>
</dbReference>
<feature type="region of interest" description="Disordered" evidence="6">
    <location>
        <begin position="955"/>
        <end position="993"/>
    </location>
</feature>
<dbReference type="InterPro" id="IPR011989">
    <property type="entry name" value="ARM-like"/>
</dbReference>
<dbReference type="AlphaFoldDB" id="A0A3B4F0N9"/>
<dbReference type="InterPro" id="IPR014768">
    <property type="entry name" value="GBD/FH3_dom"/>
</dbReference>
<dbReference type="SMART" id="SM01140">
    <property type="entry name" value="Drf_GBD"/>
    <property type="match status" value="1"/>
</dbReference>